<gene>
    <name evidence="1" type="ORF">EV44_g2898</name>
</gene>
<evidence type="ECO:0000313" key="1">
    <source>
        <dbReference type="EMBL" id="KHJ32494.1"/>
    </source>
</evidence>
<evidence type="ECO:0000313" key="2">
    <source>
        <dbReference type="Proteomes" id="UP000030854"/>
    </source>
</evidence>
<organism evidence="1 2">
    <name type="scientific">Uncinula necator</name>
    <name type="common">Grape powdery mildew</name>
    <dbReference type="NCBI Taxonomy" id="52586"/>
    <lineage>
        <taxon>Eukaryota</taxon>
        <taxon>Fungi</taxon>
        <taxon>Dikarya</taxon>
        <taxon>Ascomycota</taxon>
        <taxon>Pezizomycotina</taxon>
        <taxon>Leotiomycetes</taxon>
        <taxon>Erysiphales</taxon>
        <taxon>Erysiphaceae</taxon>
        <taxon>Erysiphe</taxon>
    </lineage>
</organism>
<accession>A0A0B1P748</accession>
<dbReference type="Proteomes" id="UP000030854">
    <property type="component" value="Unassembled WGS sequence"/>
</dbReference>
<comment type="caution">
    <text evidence="1">The sequence shown here is derived from an EMBL/GenBank/DDBJ whole genome shotgun (WGS) entry which is preliminary data.</text>
</comment>
<protein>
    <submittedName>
        <fullName evidence="1">Uncharacterized protein</fullName>
    </submittedName>
</protein>
<dbReference type="EMBL" id="JNVN01002038">
    <property type="protein sequence ID" value="KHJ32494.1"/>
    <property type="molecule type" value="Genomic_DNA"/>
</dbReference>
<keyword evidence="2" id="KW-1185">Reference proteome</keyword>
<dbReference type="AlphaFoldDB" id="A0A0B1P748"/>
<reference evidence="1 2" key="1">
    <citation type="journal article" date="2014" name="BMC Genomics">
        <title>Adaptive genomic structural variation in the grape powdery mildew pathogen, Erysiphe necator.</title>
        <authorList>
            <person name="Jones L."/>
            <person name="Riaz S."/>
            <person name="Morales-Cruz A."/>
            <person name="Amrine K.C."/>
            <person name="McGuire B."/>
            <person name="Gubler W.D."/>
            <person name="Walker M.A."/>
            <person name="Cantu D."/>
        </authorList>
    </citation>
    <scope>NUCLEOTIDE SEQUENCE [LARGE SCALE GENOMIC DNA]</scope>
    <source>
        <strain evidence="2">c</strain>
    </source>
</reference>
<sequence length="442" mass="50702">MDFARAFSNDYVGKKFSLRPKGVISDMKTENLNEEEAFLFCDSIKIEKVHPVRHGPFKVPVQENFQNSEGFLSKKNSSSIKSLRRILFRRSSKIKSRFLKRPLNQIDTESSFCQAIINSRKQKLKSSISAPISNSNDICYKFPSEVAPNFNFRINIEVTKKLGKKAERNNQKSNIRKKKNLVVLRNKLLGRTSSAIYYKKHDCNAKGSSLFCSYKISDAFAKNSVNHSQTGACFSFQKFSPLIEVLTQKDNEIIHHKLSSNKKISQNYHKSKGCRNSQKYLEYSYYGPQSFKPIPHYFNLKDPPKFSSIMPSSTSAIESVSSKMDSSPNDKDLNIILSDPLTQSALRISTRCSVIGKENDYKTNPDLTYGIKSSCETMRYLEKDFWHGQEIFGKSRRQNLSKEINIIVKSQELKMMKKHPSPSKVELDRLQQAIADMLKFQL</sequence>
<dbReference type="HOGENOM" id="CLU_619935_0_0_1"/>
<proteinExistence type="predicted"/>
<name>A0A0B1P748_UNCNE</name>